<evidence type="ECO:0000256" key="1">
    <source>
        <dbReference type="ARBA" id="ARBA00004123"/>
    </source>
</evidence>
<evidence type="ECO:0000256" key="5">
    <source>
        <dbReference type="ARBA" id="ARBA00023242"/>
    </source>
</evidence>
<dbReference type="GO" id="GO:0005634">
    <property type="term" value="C:nucleus"/>
    <property type="evidence" value="ECO:0007669"/>
    <property type="project" value="UniProtKB-SubCell"/>
</dbReference>
<dbReference type="AlphaFoldDB" id="Q8GWS4"/>
<feature type="domain" description="Myb/SANT-like DNA-binding" evidence="6">
    <location>
        <begin position="1"/>
        <end position="47"/>
    </location>
</feature>
<proteinExistence type="evidence at transcript level"/>
<keyword evidence="2" id="KW-0805">Transcription regulation</keyword>
<dbReference type="IntAct" id="Q8GWS4">
    <property type="interactions" value="1"/>
</dbReference>
<dbReference type="GO" id="GO:0003700">
    <property type="term" value="F:DNA-binding transcription factor activity"/>
    <property type="evidence" value="ECO:0000250"/>
    <property type="project" value="TAIR"/>
</dbReference>
<dbReference type="Gene3D" id="1.10.10.60">
    <property type="entry name" value="Homeodomain-like"/>
    <property type="match status" value="1"/>
</dbReference>
<dbReference type="PANTHER" id="PTHR21654:SF7">
    <property type="entry name" value="HOMEODOMAIN-LIKE SUPERFAMILY PROTEIN"/>
    <property type="match status" value="1"/>
</dbReference>
<dbReference type="ExpressionAtlas" id="Q8GWS4">
    <property type="expression patterns" value="baseline and differential"/>
</dbReference>
<comment type="subcellular location">
    <subcellularLocation>
        <location evidence="1">Nucleus</location>
    </subcellularLocation>
</comment>
<evidence type="ECO:0000313" key="7">
    <source>
        <dbReference type="EMBL" id="BAC43260.1"/>
    </source>
</evidence>
<evidence type="ECO:0000256" key="2">
    <source>
        <dbReference type="ARBA" id="ARBA00023015"/>
    </source>
</evidence>
<organism evidence="7">
    <name type="scientific">Arabidopsis thaliana</name>
    <name type="common">Mouse-ear cress</name>
    <dbReference type="NCBI Taxonomy" id="3702"/>
    <lineage>
        <taxon>Eukaryota</taxon>
        <taxon>Viridiplantae</taxon>
        <taxon>Streptophyta</taxon>
        <taxon>Embryophyta</taxon>
        <taxon>Tracheophyta</taxon>
        <taxon>Spermatophyta</taxon>
        <taxon>Magnoliopsida</taxon>
        <taxon>eudicotyledons</taxon>
        <taxon>Gunneridae</taxon>
        <taxon>Pentapetalae</taxon>
        <taxon>rosids</taxon>
        <taxon>malvids</taxon>
        <taxon>Brassicales</taxon>
        <taxon>Brassicaceae</taxon>
        <taxon>Camelineae</taxon>
        <taxon>Arabidopsis</taxon>
    </lineage>
</organism>
<keyword evidence="3" id="KW-0238">DNA-binding</keyword>
<dbReference type="Pfam" id="PF13837">
    <property type="entry name" value="Myb_DNA-bind_4"/>
    <property type="match status" value="1"/>
</dbReference>
<keyword evidence="5" id="KW-0539">Nucleus</keyword>
<dbReference type="InterPro" id="IPR044822">
    <property type="entry name" value="Myb_DNA-bind_4"/>
</dbReference>
<accession>Q8GWS4</accession>
<sequence length="61" mass="7442">MKERGYERSAKKCKEKWENMNKYYRRVTEGGQKQPEHSKTRSYFEKLGNFYKTISSGEREK</sequence>
<dbReference type="TAIR" id="AT5G47660"/>
<dbReference type="GO" id="GO:0006355">
    <property type="term" value="P:regulation of DNA-templated transcription"/>
    <property type="evidence" value="ECO:0000304"/>
    <property type="project" value="TAIR"/>
</dbReference>
<dbReference type="GO" id="GO:0003677">
    <property type="term" value="F:DNA binding"/>
    <property type="evidence" value="ECO:0007669"/>
    <property type="project" value="UniProtKB-KW"/>
</dbReference>
<evidence type="ECO:0000259" key="6">
    <source>
        <dbReference type="Pfam" id="PF13837"/>
    </source>
</evidence>
<keyword evidence="4" id="KW-0804">Transcription</keyword>
<gene>
    <name evidence="7" type="ordered locus">At5g47660/MNJ7_25</name>
</gene>
<evidence type="ECO:0000256" key="4">
    <source>
        <dbReference type="ARBA" id="ARBA00023163"/>
    </source>
</evidence>
<dbReference type="EMBL" id="AK118665">
    <property type="protein sequence ID" value="BAC43260.1"/>
    <property type="molecule type" value="mRNA"/>
</dbReference>
<name>Q8GWS4_ARATH</name>
<reference evidence="7" key="1">
    <citation type="submission" date="2002-11" db="EMBL/GenBank/DDBJ databases">
        <title>Arabidopsis thaliana full-length cDNA.</title>
        <authorList>
            <person name="Seki M."/>
            <person name="Iida K."/>
            <person name="Satou M."/>
            <person name="Sakurai T."/>
            <person name="Akiyama K."/>
            <person name="Ishida J."/>
            <person name="Nakajima M."/>
            <person name="Enju A."/>
            <person name="Kamiya A."/>
            <person name="Narusaka M."/>
            <person name="Carninci P."/>
            <person name="Kawai J."/>
            <person name="Hayashizaki Y."/>
            <person name="Shinozaki K."/>
        </authorList>
    </citation>
    <scope>NUCLEOTIDE SEQUENCE</scope>
</reference>
<dbReference type="PANTHER" id="PTHR21654">
    <property type="entry name" value="FI21293P1"/>
    <property type="match status" value="1"/>
</dbReference>
<protein>
    <submittedName>
        <fullName evidence="7">Uncharacterized protein At5g47660/MNJ7_25</fullName>
    </submittedName>
</protein>
<evidence type="ECO:0000256" key="3">
    <source>
        <dbReference type="ARBA" id="ARBA00023125"/>
    </source>
</evidence>